<protein>
    <submittedName>
        <fullName evidence="2">Uncharacterized protein</fullName>
    </submittedName>
</protein>
<evidence type="ECO:0000313" key="3">
    <source>
        <dbReference type="Proteomes" id="UP000708805"/>
    </source>
</evidence>
<proteinExistence type="predicted"/>
<dbReference type="Proteomes" id="UP000708805">
    <property type="component" value="Unassembled WGS sequence"/>
</dbReference>
<dbReference type="AlphaFoldDB" id="A0A9X1D008"/>
<dbReference type="RefSeq" id="WP_214038182.1">
    <property type="nucleotide sequence ID" value="NZ_JAGJWT010000009.1"/>
</dbReference>
<reference evidence="2" key="1">
    <citation type="submission" date="2021-04" db="EMBL/GenBank/DDBJ databases">
        <title>Genomic characterization of endocarditis-associated Neisseria elongata subsp. nitroreducens.</title>
        <authorList>
            <person name="Schorner M."/>
            <person name="Passarelli-Araujo H."/>
            <person name="Scheffer M."/>
            <person name="Barazzetti F."/>
            <person name="Martins J."/>
            <person name="Machado H."/>
            <person name="Palmeiro J."/>
            <person name="Bazzo M."/>
        </authorList>
    </citation>
    <scope>NUCLEOTIDE SEQUENCE</scope>
    <source>
        <strain evidence="2">Nel_M001</strain>
    </source>
</reference>
<accession>A0A9X1D008</accession>
<comment type="caution">
    <text evidence="2">The sequence shown here is derived from an EMBL/GenBank/DDBJ whole genome shotgun (WGS) entry which is preliminary data.</text>
</comment>
<evidence type="ECO:0000313" key="2">
    <source>
        <dbReference type="EMBL" id="MBS9341028.1"/>
    </source>
</evidence>
<evidence type="ECO:0000256" key="1">
    <source>
        <dbReference type="SAM" id="Coils"/>
    </source>
</evidence>
<organism evidence="2 3">
    <name type="scientific">Neisseria elongata subsp. nitroreducens</name>
    <dbReference type="NCBI Taxonomy" id="90367"/>
    <lineage>
        <taxon>Bacteria</taxon>
        <taxon>Pseudomonadati</taxon>
        <taxon>Pseudomonadota</taxon>
        <taxon>Betaproteobacteria</taxon>
        <taxon>Neisseriales</taxon>
        <taxon>Neisseriaceae</taxon>
        <taxon>Neisseria</taxon>
    </lineage>
</organism>
<keyword evidence="1" id="KW-0175">Coiled coil</keyword>
<sequence length="557" mass="64023">MTTQTQVKEFDWVGELHQTMVKSLATSFGLDFLLFQDKRGGNVDTVHKVREYQKELQKNGKTDIHVSKEISVQLTSDGKNAVSYDSHAYHADDRYIKRGQQDKKLQDQGQLHDAYRNRNMAEHEKRQLDHVIAASEIHHDAGRILSGLDGVELANQETNFQSTQGYINTKKSDMSVEEFIAKLPEMKRNKEDSIAQKKKQLANIPENTPANRHKRQRLKDEIRKEQEHLEALESVNETGMRNKDKQARDAYDQQINWSYYTSSKFFGSAAMDMGKQGFKMGLRQSVGIVLAEIWFELRDRIPKIFAECKQNFQLENFFNHIKEAFNGIWEGVKKRFKELLNAFKDGLISGIISSATTTLWNAFQTIGGNAIKIIRETWVGLAKAVKLIFFNPEKLKLGDLIREVTRILGNTAALAAGALVHKALVELPLGIPEFLSALVYGVLAMGLSYFLDHSEIMQKVWSFLNSRKSQYEKILERYQEINAELDHYLMELSKIEFNMNPTELEQFANDLSLANDEFQRHLVLHKEIVKRNIELPFEAGNADSIRQWLINIQAKNE</sequence>
<dbReference type="EMBL" id="JAGJWT010000009">
    <property type="protein sequence ID" value="MBS9341028.1"/>
    <property type="molecule type" value="Genomic_DNA"/>
</dbReference>
<feature type="coiled-coil region" evidence="1">
    <location>
        <begin position="464"/>
        <end position="491"/>
    </location>
</feature>
<gene>
    <name evidence="2" type="ORF">J8641_09505</name>
</gene>
<name>A0A9X1D008_NEIEL</name>